<evidence type="ECO:0000313" key="1">
    <source>
        <dbReference type="EMBL" id="KYF76549.1"/>
    </source>
</evidence>
<dbReference type="AlphaFoldDB" id="A0A150R8C5"/>
<comment type="caution">
    <text evidence="1">The sequence shown here is derived from an EMBL/GenBank/DDBJ whole genome shotgun (WGS) entry which is preliminary data.</text>
</comment>
<evidence type="ECO:0008006" key="3">
    <source>
        <dbReference type="Google" id="ProtNLM"/>
    </source>
</evidence>
<dbReference type="NCBIfam" id="TIGR02646">
    <property type="entry name" value="retron system putative HNH endonuclease"/>
    <property type="match status" value="1"/>
</dbReference>
<sequence>MAFKAAANADWTPRYRDLDKKPVRAALAREQGYLCGYCESRVGERDGDCHIEHVDPQSVNPARALDYTNMLASCQGSDAQPPVPRHCGGARGNEQLAVTPFMEDCGAFFLYGSDGRIEAASEPAKHEAAKQTIRVLCLDIGRLKAARRAAIEGALEGLEDLSADAWRTEAAFYDQPGADDRLAPFCSAIQHVLLSFA</sequence>
<dbReference type="Gene3D" id="1.10.30.50">
    <property type="match status" value="1"/>
</dbReference>
<organism evidence="1 2">
    <name type="scientific">Sorangium cellulosum</name>
    <name type="common">Polyangium cellulosum</name>
    <dbReference type="NCBI Taxonomy" id="56"/>
    <lineage>
        <taxon>Bacteria</taxon>
        <taxon>Pseudomonadati</taxon>
        <taxon>Myxococcota</taxon>
        <taxon>Polyangia</taxon>
        <taxon>Polyangiales</taxon>
        <taxon>Polyangiaceae</taxon>
        <taxon>Sorangium</taxon>
    </lineage>
</organism>
<dbReference type="InterPro" id="IPR013467">
    <property type="entry name" value="HNH78-like"/>
</dbReference>
<proteinExistence type="predicted"/>
<gene>
    <name evidence="1" type="ORF">BE17_48375</name>
</gene>
<protein>
    <recommendedName>
        <fullName evidence="3">TIGR02646 family protein</fullName>
    </recommendedName>
</protein>
<reference evidence="1 2" key="1">
    <citation type="submission" date="2014-02" db="EMBL/GenBank/DDBJ databases">
        <title>The small core and large imbalanced accessory genome model reveals a collaborative survival strategy of Sorangium cellulosum strains in nature.</title>
        <authorList>
            <person name="Han K."/>
            <person name="Peng R."/>
            <person name="Blom J."/>
            <person name="Li Y.-Z."/>
        </authorList>
    </citation>
    <scope>NUCLEOTIDE SEQUENCE [LARGE SCALE GENOMIC DNA]</scope>
    <source>
        <strain evidence="1 2">So0011-07</strain>
    </source>
</reference>
<dbReference type="Proteomes" id="UP000075635">
    <property type="component" value="Unassembled WGS sequence"/>
</dbReference>
<evidence type="ECO:0000313" key="2">
    <source>
        <dbReference type="Proteomes" id="UP000075635"/>
    </source>
</evidence>
<dbReference type="EMBL" id="JEMB01002999">
    <property type="protein sequence ID" value="KYF76549.1"/>
    <property type="molecule type" value="Genomic_DNA"/>
</dbReference>
<name>A0A150R8C5_SORCE</name>
<accession>A0A150R8C5</accession>